<dbReference type="SMART" id="SM01043">
    <property type="entry name" value="BTAD"/>
    <property type="match status" value="1"/>
</dbReference>
<dbReference type="RefSeq" id="WP_380725767.1">
    <property type="nucleotide sequence ID" value="NZ_JBHTLK010000136.1"/>
</dbReference>
<keyword evidence="3" id="KW-1185">Reference proteome</keyword>
<dbReference type="InterPro" id="IPR011990">
    <property type="entry name" value="TPR-like_helical_dom_sf"/>
</dbReference>
<dbReference type="Gene3D" id="1.10.10.10">
    <property type="entry name" value="Winged helix-like DNA-binding domain superfamily/Winged helix DNA-binding domain"/>
    <property type="match status" value="1"/>
</dbReference>
<gene>
    <name evidence="2" type="ORF">ACFQ3T_23135</name>
</gene>
<dbReference type="Pfam" id="PF03704">
    <property type="entry name" value="BTAD"/>
    <property type="match status" value="1"/>
</dbReference>
<accession>A0ABW3QZ56</accession>
<evidence type="ECO:0000313" key="3">
    <source>
        <dbReference type="Proteomes" id="UP001597168"/>
    </source>
</evidence>
<evidence type="ECO:0000313" key="2">
    <source>
        <dbReference type="EMBL" id="MFD1150037.1"/>
    </source>
</evidence>
<dbReference type="EMBL" id="JBHTLK010000136">
    <property type="protein sequence ID" value="MFD1150037.1"/>
    <property type="molecule type" value="Genomic_DNA"/>
</dbReference>
<dbReference type="InterPro" id="IPR051677">
    <property type="entry name" value="AfsR-DnrI-RedD_regulator"/>
</dbReference>
<dbReference type="InterPro" id="IPR005158">
    <property type="entry name" value="BTAD"/>
</dbReference>
<comment type="caution">
    <text evidence="2">The sequence shown here is derived from an EMBL/GenBank/DDBJ whole genome shotgun (WGS) entry which is preliminary data.</text>
</comment>
<evidence type="ECO:0000259" key="1">
    <source>
        <dbReference type="SMART" id="SM01043"/>
    </source>
</evidence>
<name>A0ABW3QZ56_9PSEU</name>
<organism evidence="2 3">
    <name type="scientific">Saccharothrix hoggarensis</name>
    <dbReference type="NCBI Taxonomy" id="913853"/>
    <lineage>
        <taxon>Bacteria</taxon>
        <taxon>Bacillati</taxon>
        <taxon>Actinomycetota</taxon>
        <taxon>Actinomycetes</taxon>
        <taxon>Pseudonocardiales</taxon>
        <taxon>Pseudonocardiaceae</taxon>
        <taxon>Saccharothrix</taxon>
    </lineage>
</organism>
<sequence length="278" mass="30600">MSETITDPVWSHYRVAAGAPQGRGRTQVRLLGGFEFHHDGHRVQLGASAERPDARLALRGAPVGGGRVAAVLWPDASATRAAANLRSVLWRMPPGTDASVVSTRDQLRLADDVTVDLHAADDLALRVLDGDMAPVDADNLGVAVRQLLFQDLLPEHTEDAWLLEERERFRQLRLHALEALCRMLSAKGLGGLAIEVGLAALHADPYRESAHRALIDVHLAEGNRREAARQFEECRRLLHDELGISPSDALTQLIHETCLSMDDRLFRSLAEYSQGDVR</sequence>
<dbReference type="Gene3D" id="1.25.40.10">
    <property type="entry name" value="Tetratricopeptide repeat domain"/>
    <property type="match status" value="1"/>
</dbReference>
<dbReference type="Proteomes" id="UP001597168">
    <property type="component" value="Unassembled WGS sequence"/>
</dbReference>
<dbReference type="PANTHER" id="PTHR35807">
    <property type="entry name" value="TRANSCRIPTIONAL REGULATOR REDD-RELATED"/>
    <property type="match status" value="1"/>
</dbReference>
<feature type="domain" description="Bacterial transcriptional activator" evidence="1">
    <location>
        <begin position="135"/>
        <end position="258"/>
    </location>
</feature>
<reference evidence="3" key="1">
    <citation type="journal article" date="2019" name="Int. J. Syst. Evol. Microbiol.">
        <title>The Global Catalogue of Microorganisms (GCM) 10K type strain sequencing project: providing services to taxonomists for standard genome sequencing and annotation.</title>
        <authorList>
            <consortium name="The Broad Institute Genomics Platform"/>
            <consortium name="The Broad Institute Genome Sequencing Center for Infectious Disease"/>
            <person name="Wu L."/>
            <person name="Ma J."/>
        </authorList>
    </citation>
    <scope>NUCLEOTIDE SEQUENCE [LARGE SCALE GENOMIC DNA]</scope>
    <source>
        <strain evidence="3">CCUG 60214</strain>
    </source>
</reference>
<dbReference type="SUPFAM" id="SSF48452">
    <property type="entry name" value="TPR-like"/>
    <property type="match status" value="1"/>
</dbReference>
<dbReference type="InterPro" id="IPR036388">
    <property type="entry name" value="WH-like_DNA-bd_sf"/>
</dbReference>
<proteinExistence type="predicted"/>
<protein>
    <submittedName>
        <fullName evidence="2">BTAD domain-containing putative transcriptional regulator</fullName>
    </submittedName>
</protein>